<gene>
    <name evidence="3" type="ORF">ACFP2T_18430</name>
</gene>
<feature type="signal peptide" evidence="2">
    <location>
        <begin position="1"/>
        <end position="22"/>
    </location>
</feature>
<keyword evidence="4" id="KW-1185">Reference proteome</keyword>
<dbReference type="RefSeq" id="WP_377423284.1">
    <property type="nucleotide sequence ID" value="NZ_JBHSPR010000013.1"/>
</dbReference>
<dbReference type="EMBL" id="JBHSPR010000013">
    <property type="protein sequence ID" value="MFC6018173.1"/>
    <property type="molecule type" value="Genomic_DNA"/>
</dbReference>
<reference evidence="4" key="1">
    <citation type="journal article" date="2019" name="Int. J. Syst. Evol. Microbiol.">
        <title>The Global Catalogue of Microorganisms (GCM) 10K type strain sequencing project: providing services to taxonomists for standard genome sequencing and annotation.</title>
        <authorList>
            <consortium name="The Broad Institute Genomics Platform"/>
            <consortium name="The Broad Institute Genome Sequencing Center for Infectious Disease"/>
            <person name="Wu L."/>
            <person name="Ma J."/>
        </authorList>
    </citation>
    <scope>NUCLEOTIDE SEQUENCE [LARGE SCALE GENOMIC DNA]</scope>
    <source>
        <strain evidence="4">ZS-35-S2</strain>
    </source>
</reference>
<sequence length="271" mass="29514">MKRSSWSTVGVTLLLILSGCSAMPSAPGTAPTPIEDTFGRKACEANDVAQDRMQPDDVEVMRAVVADARRSTDKDIVTGGKLINLRIDYVVAARRYDRDRVPRVTVGLVIESWEFQNRCHTAGLLAAAPTPPPPVCTTSAPGEPVSTDREDPAVEYMLDVSRSPLPPAGKEEDHQMVVDKCGGWLYRDPAKAPELTRGHLTAAQHRELLALFADPDRLAEQGWGPLSQNCSDPMMYGVYTPNGTGARWSSCDSEPRVHGAIYRLLAEATPF</sequence>
<evidence type="ECO:0000256" key="1">
    <source>
        <dbReference type="SAM" id="MobiDB-lite"/>
    </source>
</evidence>
<accession>A0ABW1KCW8</accession>
<name>A0ABW1KCW8_9ACTN</name>
<evidence type="ECO:0008006" key="5">
    <source>
        <dbReference type="Google" id="ProtNLM"/>
    </source>
</evidence>
<dbReference type="Proteomes" id="UP001596203">
    <property type="component" value="Unassembled WGS sequence"/>
</dbReference>
<organism evidence="3 4">
    <name type="scientific">Plantactinospora solaniradicis</name>
    <dbReference type="NCBI Taxonomy" id="1723736"/>
    <lineage>
        <taxon>Bacteria</taxon>
        <taxon>Bacillati</taxon>
        <taxon>Actinomycetota</taxon>
        <taxon>Actinomycetes</taxon>
        <taxon>Micromonosporales</taxon>
        <taxon>Micromonosporaceae</taxon>
        <taxon>Plantactinospora</taxon>
    </lineage>
</organism>
<keyword evidence="2" id="KW-0732">Signal</keyword>
<comment type="caution">
    <text evidence="3">The sequence shown here is derived from an EMBL/GenBank/DDBJ whole genome shotgun (WGS) entry which is preliminary data.</text>
</comment>
<dbReference type="PROSITE" id="PS51257">
    <property type="entry name" value="PROKAR_LIPOPROTEIN"/>
    <property type="match status" value="1"/>
</dbReference>
<feature type="chain" id="PRO_5046792794" description="DUF3558 domain-containing protein" evidence="2">
    <location>
        <begin position="23"/>
        <end position="271"/>
    </location>
</feature>
<proteinExistence type="predicted"/>
<protein>
    <recommendedName>
        <fullName evidence="5">DUF3558 domain-containing protein</fullName>
    </recommendedName>
</protein>
<evidence type="ECO:0000313" key="3">
    <source>
        <dbReference type="EMBL" id="MFC6018173.1"/>
    </source>
</evidence>
<evidence type="ECO:0000256" key="2">
    <source>
        <dbReference type="SAM" id="SignalP"/>
    </source>
</evidence>
<evidence type="ECO:0000313" key="4">
    <source>
        <dbReference type="Proteomes" id="UP001596203"/>
    </source>
</evidence>
<feature type="region of interest" description="Disordered" evidence="1">
    <location>
        <begin position="130"/>
        <end position="149"/>
    </location>
</feature>